<dbReference type="AlphaFoldDB" id="A0A0U1QLR7"/>
<dbReference type="RefSeq" id="WP_010027141.1">
    <property type="nucleotide sequence ID" value="NZ_AFVQ02000169.1"/>
</dbReference>
<evidence type="ECO:0000256" key="3">
    <source>
        <dbReference type="ARBA" id="ARBA00022475"/>
    </source>
</evidence>
<feature type="transmembrane region" description="Helical" evidence="7">
    <location>
        <begin position="37"/>
        <end position="61"/>
    </location>
</feature>
<evidence type="ECO:0000256" key="4">
    <source>
        <dbReference type="ARBA" id="ARBA00022692"/>
    </source>
</evidence>
<keyword evidence="4 7" id="KW-0812">Transmembrane</keyword>
<dbReference type="InterPro" id="IPR011701">
    <property type="entry name" value="MFS"/>
</dbReference>
<dbReference type="OrthoDB" id="9793283at2"/>
<comment type="caution">
    <text evidence="9">The sequence shown here is derived from an EMBL/GenBank/DDBJ whole genome shotgun (WGS) entry which is preliminary data.</text>
</comment>
<dbReference type="EMBL" id="AFVQ02000169">
    <property type="protein sequence ID" value="KLI01749.1"/>
    <property type="molecule type" value="Genomic_DNA"/>
</dbReference>
<evidence type="ECO:0000256" key="1">
    <source>
        <dbReference type="ARBA" id="ARBA00004651"/>
    </source>
</evidence>
<evidence type="ECO:0000256" key="2">
    <source>
        <dbReference type="ARBA" id="ARBA00022448"/>
    </source>
</evidence>
<evidence type="ECO:0000259" key="8">
    <source>
        <dbReference type="PROSITE" id="PS50850"/>
    </source>
</evidence>
<feature type="transmembrane region" description="Helical" evidence="7">
    <location>
        <begin position="309"/>
        <end position="329"/>
    </location>
</feature>
<proteinExistence type="predicted"/>
<dbReference type="GO" id="GO:0005886">
    <property type="term" value="C:plasma membrane"/>
    <property type="evidence" value="ECO:0007669"/>
    <property type="project" value="UniProtKB-SubCell"/>
</dbReference>
<dbReference type="PANTHER" id="PTHR23517">
    <property type="entry name" value="RESISTANCE PROTEIN MDTM, PUTATIVE-RELATED-RELATED"/>
    <property type="match status" value="1"/>
</dbReference>
<dbReference type="PROSITE" id="PS50850">
    <property type="entry name" value="MFS"/>
    <property type="match status" value="1"/>
</dbReference>
<feature type="transmembrane region" description="Helical" evidence="7">
    <location>
        <begin position="259"/>
        <end position="278"/>
    </location>
</feature>
<organism evidence="9 10">
    <name type="scientific">Sporolactobacillus inulinus CASD</name>
    <dbReference type="NCBI Taxonomy" id="1069536"/>
    <lineage>
        <taxon>Bacteria</taxon>
        <taxon>Bacillati</taxon>
        <taxon>Bacillota</taxon>
        <taxon>Bacilli</taxon>
        <taxon>Bacillales</taxon>
        <taxon>Sporolactobacillaceae</taxon>
        <taxon>Sporolactobacillus</taxon>
    </lineage>
</organism>
<keyword evidence="3" id="KW-1003">Cell membrane</keyword>
<dbReference type="GO" id="GO:0022857">
    <property type="term" value="F:transmembrane transporter activity"/>
    <property type="evidence" value="ECO:0007669"/>
    <property type="project" value="InterPro"/>
</dbReference>
<dbReference type="Pfam" id="PF07690">
    <property type="entry name" value="MFS_1"/>
    <property type="match status" value="2"/>
</dbReference>
<evidence type="ECO:0000256" key="7">
    <source>
        <dbReference type="SAM" id="Phobius"/>
    </source>
</evidence>
<name>A0A0U1QLR7_9BACL</name>
<dbReference type="SUPFAM" id="SSF103473">
    <property type="entry name" value="MFS general substrate transporter"/>
    <property type="match status" value="1"/>
</dbReference>
<evidence type="ECO:0000256" key="5">
    <source>
        <dbReference type="ARBA" id="ARBA00022989"/>
    </source>
</evidence>
<comment type="subcellular location">
    <subcellularLocation>
        <location evidence="1">Cell membrane</location>
        <topology evidence="1">Multi-pass membrane protein</topology>
    </subcellularLocation>
</comment>
<feature type="transmembrane region" description="Helical" evidence="7">
    <location>
        <begin position="12"/>
        <end position="31"/>
    </location>
</feature>
<feature type="transmembrane region" description="Helical" evidence="7">
    <location>
        <begin position="137"/>
        <end position="158"/>
    </location>
</feature>
<evidence type="ECO:0000313" key="9">
    <source>
        <dbReference type="EMBL" id="KLI01749.1"/>
    </source>
</evidence>
<reference evidence="9 10" key="1">
    <citation type="journal article" date="2011" name="J. Bacteriol.">
        <title>Draft genome sequence of Sporolactobacillus inulinus strain CASD, an efficient D-lactic acid-producing bacterium with high-concentration lactate tolerance capability.</title>
        <authorList>
            <person name="Yu B."/>
            <person name="Su F."/>
            <person name="Wang L."/>
            <person name="Xu K."/>
            <person name="Zhao B."/>
            <person name="Xu P."/>
        </authorList>
    </citation>
    <scope>NUCLEOTIDE SEQUENCE [LARGE SCALE GENOMIC DNA]</scope>
    <source>
        <strain evidence="9 10">CASD</strain>
    </source>
</reference>
<dbReference type="PROSITE" id="PS00216">
    <property type="entry name" value="SUGAR_TRANSPORT_1"/>
    <property type="match status" value="1"/>
</dbReference>
<dbReference type="Proteomes" id="UP000035553">
    <property type="component" value="Unassembled WGS sequence"/>
</dbReference>
<gene>
    <name evidence="9" type="ORF">SINU_11785</name>
</gene>
<evidence type="ECO:0000313" key="10">
    <source>
        <dbReference type="Proteomes" id="UP000035553"/>
    </source>
</evidence>
<protein>
    <recommendedName>
        <fullName evidence="8">Major facilitator superfamily (MFS) profile domain-containing protein</fullName>
    </recommendedName>
</protein>
<dbReference type="InterPro" id="IPR050171">
    <property type="entry name" value="MFS_Transporters"/>
</dbReference>
<sequence>MWRSLHPNLKIRLITSVMTIFVSDMIFPFMAMYFSQFFGATLAGFLLFINVIISVLSGFIGGYLSDRFGRKKIMVLAQMIKFLSLSGMTIANSQIWFSPLFTFLMLGVENVASGLMHPSEEAMLIDVSTDETRRFMYTINYWVTNLGMAAGAAIGGMFFNSHRFTLFLLVSAFSLVILGLIVFCIKEVYHQLKNIDKNISIYMHYLHVVNDKPFILFCIGSLLILSLECQSTNYIAVYLKKAFKPIIINHWFELDSYMMISWMRIENTLIVVFLTLIVTRFIKKYSAYSVLFVGLSIYSLGYAMQTLSIQWFGLVFAVLIASVGELMYVPISQSLLAALTKDKSRASYMAIYSSVFQVTKMFGALGIIIGSFLPSYIMGLIFFCVGLIGLKCYLKVGKKVYVK</sequence>
<keyword evidence="6 7" id="KW-0472">Membrane</keyword>
<feature type="transmembrane region" description="Helical" evidence="7">
    <location>
        <begin position="285"/>
        <end position="303"/>
    </location>
</feature>
<feature type="transmembrane region" description="Helical" evidence="7">
    <location>
        <begin position="376"/>
        <end position="394"/>
    </location>
</feature>
<accession>A0A0U1QLR7</accession>
<evidence type="ECO:0000256" key="6">
    <source>
        <dbReference type="ARBA" id="ARBA00023136"/>
    </source>
</evidence>
<keyword evidence="5 7" id="KW-1133">Transmembrane helix</keyword>
<feature type="domain" description="Major facilitator superfamily (MFS) profile" evidence="8">
    <location>
        <begin position="1"/>
        <end position="403"/>
    </location>
</feature>
<feature type="transmembrane region" description="Helical" evidence="7">
    <location>
        <begin position="214"/>
        <end position="239"/>
    </location>
</feature>
<keyword evidence="10" id="KW-1185">Reference proteome</keyword>
<dbReference type="InterPro" id="IPR036259">
    <property type="entry name" value="MFS_trans_sf"/>
</dbReference>
<dbReference type="Gene3D" id="1.20.1250.20">
    <property type="entry name" value="MFS general substrate transporter like domains"/>
    <property type="match status" value="1"/>
</dbReference>
<feature type="transmembrane region" description="Helical" evidence="7">
    <location>
        <begin position="350"/>
        <end position="370"/>
    </location>
</feature>
<keyword evidence="2" id="KW-0813">Transport</keyword>
<feature type="transmembrane region" description="Helical" evidence="7">
    <location>
        <begin position="164"/>
        <end position="185"/>
    </location>
</feature>
<dbReference type="InterPro" id="IPR020846">
    <property type="entry name" value="MFS_dom"/>
</dbReference>
<dbReference type="InterPro" id="IPR005829">
    <property type="entry name" value="Sugar_transporter_CS"/>
</dbReference>
<dbReference type="PANTHER" id="PTHR23517:SF3">
    <property type="entry name" value="INTEGRAL MEMBRANE TRANSPORT PROTEIN"/>
    <property type="match status" value="1"/>
</dbReference>
<dbReference type="STRING" id="1069536.SINU_11785"/>